<comment type="caution">
    <text evidence="1">The sequence shown here is derived from an EMBL/GenBank/DDBJ whole genome shotgun (WGS) entry which is preliminary data.</text>
</comment>
<dbReference type="RefSeq" id="WP_184705929.1">
    <property type="nucleotide sequence ID" value="NZ_JACHBG010000007.1"/>
</dbReference>
<protein>
    <submittedName>
        <fullName evidence="1">GNAT superfamily N-acetyltransferase</fullName>
    </submittedName>
</protein>
<gene>
    <name evidence="1" type="ORF">GGD46_003490</name>
</gene>
<dbReference type="InterPro" id="IPR016181">
    <property type="entry name" value="Acyl_CoA_acyltransferase"/>
</dbReference>
<organism evidence="1 2">
    <name type="scientific">Rhizobium lusitanum</name>
    <dbReference type="NCBI Taxonomy" id="293958"/>
    <lineage>
        <taxon>Bacteria</taxon>
        <taxon>Pseudomonadati</taxon>
        <taxon>Pseudomonadota</taxon>
        <taxon>Alphaproteobacteria</taxon>
        <taxon>Hyphomicrobiales</taxon>
        <taxon>Rhizobiaceae</taxon>
        <taxon>Rhizobium/Agrobacterium group</taxon>
        <taxon>Rhizobium</taxon>
    </lineage>
</organism>
<dbReference type="Gene3D" id="3.40.630.30">
    <property type="match status" value="1"/>
</dbReference>
<dbReference type="Proteomes" id="UP000565576">
    <property type="component" value="Unassembled WGS sequence"/>
</dbReference>
<dbReference type="AlphaFoldDB" id="A0A7X0IS76"/>
<sequence>MSVDPAILNAWASGRSIARGLAPPRPEYGGLRIDTNSDVEVRRWIFPQLGAGIGELARSISEPRYFLKLCGEADELRSVLPSAWSFHPPSYFMRASRAHMERPLAAGYRIETRRVGRVVEVGVFSEADMLAASGYGVETEDAFVYDRIVTNEEHRRQGLGHAVMAALQRQKISPTVPELLVATEQGCALYASLGWQVISPYSTASIAVPEA</sequence>
<name>A0A7X0IS76_9HYPH</name>
<proteinExistence type="predicted"/>
<reference evidence="1 2" key="1">
    <citation type="submission" date="2020-08" db="EMBL/GenBank/DDBJ databases">
        <title>Genomic Encyclopedia of Type Strains, Phase IV (KMG-V): Genome sequencing to study the core and pangenomes of soil and plant-associated prokaryotes.</title>
        <authorList>
            <person name="Whitman W."/>
        </authorList>
    </citation>
    <scope>NUCLEOTIDE SEQUENCE [LARGE SCALE GENOMIC DNA]</scope>
    <source>
        <strain evidence="1 2">SEMIA 4060</strain>
    </source>
</reference>
<evidence type="ECO:0000313" key="2">
    <source>
        <dbReference type="Proteomes" id="UP000565576"/>
    </source>
</evidence>
<accession>A0A7X0IS76</accession>
<dbReference type="EMBL" id="JACHBG010000007">
    <property type="protein sequence ID" value="MBB6486195.1"/>
    <property type="molecule type" value="Genomic_DNA"/>
</dbReference>
<dbReference type="SUPFAM" id="SSF55729">
    <property type="entry name" value="Acyl-CoA N-acyltransferases (Nat)"/>
    <property type="match status" value="1"/>
</dbReference>
<dbReference type="GO" id="GO:0016740">
    <property type="term" value="F:transferase activity"/>
    <property type="evidence" value="ECO:0007669"/>
    <property type="project" value="UniProtKB-KW"/>
</dbReference>
<evidence type="ECO:0000313" key="1">
    <source>
        <dbReference type="EMBL" id="MBB6486195.1"/>
    </source>
</evidence>
<keyword evidence="1" id="KW-0808">Transferase</keyword>